<name>A0AAV9HTI8_9PEZI</name>
<dbReference type="Gene3D" id="3.40.30.10">
    <property type="entry name" value="Glutaredoxin"/>
    <property type="match status" value="1"/>
</dbReference>
<dbReference type="Pfam" id="PF14497">
    <property type="entry name" value="GST_C_3"/>
    <property type="match status" value="1"/>
</dbReference>
<dbReference type="PANTHER" id="PTHR28208:SF1">
    <property type="entry name" value="FILAMENT ORGANIZATION PROTEIN APP1-LIKE, PUTATIVE (AFU_ORTHOLOGUE AFUA_1G06650)-RELATED"/>
    <property type="match status" value="1"/>
</dbReference>
<dbReference type="PROSITE" id="PS50405">
    <property type="entry name" value="GST_CTER"/>
    <property type="match status" value="1"/>
</dbReference>
<evidence type="ECO:0000313" key="3">
    <source>
        <dbReference type="EMBL" id="KAK4463430.1"/>
    </source>
</evidence>
<dbReference type="Proteomes" id="UP001321749">
    <property type="component" value="Unassembled WGS sequence"/>
</dbReference>
<dbReference type="GO" id="GO:0008195">
    <property type="term" value="F:phosphatidate phosphatase activity"/>
    <property type="evidence" value="ECO:0007669"/>
    <property type="project" value="InterPro"/>
</dbReference>
<evidence type="ECO:0000259" key="2">
    <source>
        <dbReference type="PROSITE" id="PS50405"/>
    </source>
</evidence>
<dbReference type="InterPro" id="IPR036249">
    <property type="entry name" value="Thioredoxin-like_sf"/>
</dbReference>
<protein>
    <recommendedName>
        <fullName evidence="5">Glutathione S-transferase</fullName>
    </recommendedName>
</protein>
<dbReference type="GO" id="GO:0030479">
    <property type="term" value="C:actin cortical patch"/>
    <property type="evidence" value="ECO:0007669"/>
    <property type="project" value="TreeGrafter"/>
</dbReference>
<dbReference type="SUPFAM" id="SSF52833">
    <property type="entry name" value="Thioredoxin-like"/>
    <property type="match status" value="1"/>
</dbReference>
<dbReference type="InterPro" id="IPR052935">
    <property type="entry name" value="Mg2+_PAP"/>
</dbReference>
<comment type="caution">
    <text evidence="3">The sequence shown here is derived from an EMBL/GenBank/DDBJ whole genome shotgun (WGS) entry which is preliminary data.</text>
</comment>
<dbReference type="InterPro" id="IPR036282">
    <property type="entry name" value="Glutathione-S-Trfase_C_sf"/>
</dbReference>
<dbReference type="InterPro" id="IPR004045">
    <property type="entry name" value="Glutathione_S-Trfase_N"/>
</dbReference>
<dbReference type="Pfam" id="PF09949">
    <property type="entry name" value="APP1_cat"/>
    <property type="match status" value="1"/>
</dbReference>
<evidence type="ECO:0000313" key="4">
    <source>
        <dbReference type="Proteomes" id="UP001321749"/>
    </source>
</evidence>
<feature type="domain" description="GST C-terminal" evidence="2">
    <location>
        <begin position="519"/>
        <end position="660"/>
    </location>
</feature>
<dbReference type="SUPFAM" id="SSF47616">
    <property type="entry name" value="GST C-terminal domain-like"/>
    <property type="match status" value="1"/>
</dbReference>
<dbReference type="AlphaFoldDB" id="A0AAV9HTI8"/>
<sequence length="674" mass="75300">MSNPRRAPAGTPRAQSIGLENKTRSECGFEDAESELAPFGIPATACHQSKLTKVLSYLGSRNPWPAQICSDDVVWLMDNVAFRTANGHWHAEFVAAAFDHKPSAKLVDIVGDIAARVGLAKGAKEEATIERRISPFVMEILPGRQVNVKFDGSTELRLGPGGRNGMSSDIRKISDASQGSVVSSTAVVPKGTTGMLEMKTFYAEPEGWAVLSDIDDTIKITQTSNPTGILRTTFVDEPTPVAGMPELYAYIQTLLTTSAPWFYLSASPYNLYPFLRKFRDDHFPFGQLILRDANLLTISGLLANLTLGTEKYKVDRIKKVHGWIPQRKMILIGDSTQSDPEAYGDACRMFPGWIKLILIRKVMDISAIGIREKNEPERFEKAFENIPRELWHVFEDPAECQELIHKIVSATFLLSAKRQKSAKDVPYNLIYWPGIPGRGEYIRLALEEAGADYTDTAHIKDGMNQVLAHINGEEPNDDTNTPLLAPPILKHGELVISQTPNILLYLGPRLGLVTDSENDPDGLYRINGLALTALDGLSNEPHDCHHPVSTGLYYEDQKEESKRRADDYVKNRLPKFLGYFQRVLDSKASGDGPWLYGGKLTYADLVLFQCVDGLRFMFPKAIAKLEKEGKHAKVFALHKAVSERPRIKAYLESDRRQKYSSGIYRYYEELDFEG</sequence>
<proteinExistence type="predicted"/>
<dbReference type="PANTHER" id="PTHR28208">
    <property type="entry name" value="PHOSPHATIDATE PHOSPHATASE APP1"/>
    <property type="match status" value="1"/>
</dbReference>
<dbReference type="FunFam" id="1.20.1050.10:FF:000051">
    <property type="entry name" value="Glutathione S-transferase"/>
    <property type="match status" value="1"/>
</dbReference>
<dbReference type="InterPro" id="IPR010987">
    <property type="entry name" value="Glutathione-S-Trfase_C-like"/>
</dbReference>
<evidence type="ECO:0000259" key="1">
    <source>
        <dbReference type="PROSITE" id="PS50404"/>
    </source>
</evidence>
<dbReference type="PROSITE" id="PS50404">
    <property type="entry name" value="GST_NTER"/>
    <property type="match status" value="1"/>
</dbReference>
<dbReference type="InterPro" id="IPR019236">
    <property type="entry name" value="APP1_cat"/>
</dbReference>
<reference evidence="3" key="2">
    <citation type="submission" date="2023-06" db="EMBL/GenBank/DDBJ databases">
        <authorList>
            <consortium name="Lawrence Berkeley National Laboratory"/>
            <person name="Mondo S.J."/>
            <person name="Hensen N."/>
            <person name="Bonometti L."/>
            <person name="Westerberg I."/>
            <person name="Brannstrom I.O."/>
            <person name="Guillou S."/>
            <person name="Cros-Aarteil S."/>
            <person name="Calhoun S."/>
            <person name="Haridas S."/>
            <person name="Kuo A."/>
            <person name="Pangilinan J."/>
            <person name="Riley R."/>
            <person name="Labutti K."/>
            <person name="Andreopoulos B."/>
            <person name="Lipzen A."/>
            <person name="Chen C."/>
            <person name="Yanf M."/>
            <person name="Daum C."/>
            <person name="Ng V."/>
            <person name="Clum A."/>
            <person name="Steindorff A."/>
            <person name="Ohm R."/>
            <person name="Martin F."/>
            <person name="Silar P."/>
            <person name="Natvig D."/>
            <person name="Lalanne C."/>
            <person name="Gautier V."/>
            <person name="Ament-Velasquez S.L."/>
            <person name="Kruys A."/>
            <person name="Hutchinson M.I."/>
            <person name="Powell A.J."/>
            <person name="Barry K."/>
            <person name="Miller A.N."/>
            <person name="Grigoriev I.V."/>
            <person name="Debuchy R."/>
            <person name="Gladieux P."/>
            <person name="Thoren M.H."/>
            <person name="Johannesson H."/>
        </authorList>
    </citation>
    <scope>NUCLEOTIDE SEQUENCE</scope>
    <source>
        <strain evidence="3">PSN324</strain>
    </source>
</reference>
<dbReference type="CDD" id="cd03192">
    <property type="entry name" value="GST_C_Sigma_like"/>
    <property type="match status" value="1"/>
</dbReference>
<reference evidence="3" key="1">
    <citation type="journal article" date="2023" name="Mol. Phylogenet. Evol.">
        <title>Genome-scale phylogeny and comparative genomics of the fungal order Sordariales.</title>
        <authorList>
            <person name="Hensen N."/>
            <person name="Bonometti L."/>
            <person name="Westerberg I."/>
            <person name="Brannstrom I.O."/>
            <person name="Guillou S."/>
            <person name="Cros-Aarteil S."/>
            <person name="Calhoun S."/>
            <person name="Haridas S."/>
            <person name="Kuo A."/>
            <person name="Mondo S."/>
            <person name="Pangilinan J."/>
            <person name="Riley R."/>
            <person name="LaButti K."/>
            <person name="Andreopoulos B."/>
            <person name="Lipzen A."/>
            <person name="Chen C."/>
            <person name="Yan M."/>
            <person name="Daum C."/>
            <person name="Ng V."/>
            <person name="Clum A."/>
            <person name="Steindorff A."/>
            <person name="Ohm R.A."/>
            <person name="Martin F."/>
            <person name="Silar P."/>
            <person name="Natvig D.O."/>
            <person name="Lalanne C."/>
            <person name="Gautier V."/>
            <person name="Ament-Velasquez S.L."/>
            <person name="Kruys A."/>
            <person name="Hutchinson M.I."/>
            <person name="Powell A.J."/>
            <person name="Barry K."/>
            <person name="Miller A.N."/>
            <person name="Grigoriev I.V."/>
            <person name="Debuchy R."/>
            <person name="Gladieux P."/>
            <person name="Hiltunen Thoren M."/>
            <person name="Johannesson H."/>
        </authorList>
    </citation>
    <scope>NUCLEOTIDE SEQUENCE</scope>
    <source>
        <strain evidence="3">PSN324</strain>
    </source>
</reference>
<dbReference type="InterPro" id="IPR004046">
    <property type="entry name" value="GST_C"/>
</dbReference>
<organism evidence="3 4">
    <name type="scientific">Cladorrhinum samala</name>
    <dbReference type="NCBI Taxonomy" id="585594"/>
    <lineage>
        <taxon>Eukaryota</taxon>
        <taxon>Fungi</taxon>
        <taxon>Dikarya</taxon>
        <taxon>Ascomycota</taxon>
        <taxon>Pezizomycotina</taxon>
        <taxon>Sordariomycetes</taxon>
        <taxon>Sordariomycetidae</taxon>
        <taxon>Sordariales</taxon>
        <taxon>Podosporaceae</taxon>
        <taxon>Cladorrhinum</taxon>
    </lineage>
</organism>
<keyword evidence="4" id="KW-1185">Reference proteome</keyword>
<evidence type="ECO:0008006" key="5">
    <source>
        <dbReference type="Google" id="ProtNLM"/>
    </source>
</evidence>
<accession>A0AAV9HTI8</accession>
<dbReference type="Gene3D" id="1.20.1050.10">
    <property type="match status" value="1"/>
</dbReference>
<gene>
    <name evidence="3" type="ORF">QBC42DRAFT_337565</name>
</gene>
<dbReference type="EMBL" id="MU864959">
    <property type="protein sequence ID" value="KAK4463430.1"/>
    <property type="molecule type" value="Genomic_DNA"/>
</dbReference>
<feature type="domain" description="GST N-terminal" evidence="1">
    <location>
        <begin position="426"/>
        <end position="514"/>
    </location>
</feature>